<dbReference type="Proteomes" id="UP000317909">
    <property type="component" value="Chromosome"/>
</dbReference>
<dbReference type="CDD" id="cd04301">
    <property type="entry name" value="NAT_SF"/>
    <property type="match status" value="1"/>
</dbReference>
<dbReference type="InterPro" id="IPR016181">
    <property type="entry name" value="Acyl_CoA_acyltransferase"/>
</dbReference>
<evidence type="ECO:0000256" key="2">
    <source>
        <dbReference type="ARBA" id="ARBA00023315"/>
    </source>
</evidence>
<keyword evidence="2 4" id="KW-0012">Acyltransferase</keyword>
<reference evidence="4 5" key="1">
    <citation type="submission" date="2019-02" db="EMBL/GenBank/DDBJ databases">
        <title>Deep-cultivation of Planctomycetes and their phenomic and genomic characterization uncovers novel biology.</title>
        <authorList>
            <person name="Wiegand S."/>
            <person name="Jogler M."/>
            <person name="Boedeker C."/>
            <person name="Pinto D."/>
            <person name="Vollmers J."/>
            <person name="Rivas-Marin E."/>
            <person name="Kohn T."/>
            <person name="Peeters S.H."/>
            <person name="Heuer A."/>
            <person name="Rast P."/>
            <person name="Oberbeckmann S."/>
            <person name="Bunk B."/>
            <person name="Jeske O."/>
            <person name="Meyerdierks A."/>
            <person name="Storesund J.E."/>
            <person name="Kallscheuer N."/>
            <person name="Luecker S."/>
            <person name="Lage O.M."/>
            <person name="Pohl T."/>
            <person name="Merkel B.J."/>
            <person name="Hornburger P."/>
            <person name="Mueller R.-W."/>
            <person name="Bruemmer F."/>
            <person name="Labrenz M."/>
            <person name="Spormann A.M."/>
            <person name="Op den Camp H."/>
            <person name="Overmann J."/>
            <person name="Amann R."/>
            <person name="Jetten M.S.M."/>
            <person name="Mascher T."/>
            <person name="Medema M.H."/>
            <person name="Devos D.P."/>
            <person name="Kaster A.-K."/>
            <person name="Ovreas L."/>
            <person name="Rohde M."/>
            <person name="Galperin M.Y."/>
            <person name="Jogler C."/>
        </authorList>
    </citation>
    <scope>NUCLEOTIDE SEQUENCE [LARGE SCALE GENOMIC DNA]</scope>
    <source>
        <strain evidence="4 5">I41</strain>
    </source>
</reference>
<dbReference type="EC" id="2.3.1.-" evidence="4"/>
<dbReference type="PANTHER" id="PTHR43877">
    <property type="entry name" value="AMINOALKYLPHOSPHONATE N-ACETYLTRANSFERASE-RELATED-RELATED"/>
    <property type="match status" value="1"/>
</dbReference>
<keyword evidence="5" id="KW-1185">Reference proteome</keyword>
<gene>
    <name evidence="4" type="primary">ypeA</name>
    <name evidence="4" type="ORF">I41_32600</name>
</gene>
<dbReference type="Gene3D" id="3.40.630.30">
    <property type="match status" value="1"/>
</dbReference>
<evidence type="ECO:0000313" key="5">
    <source>
        <dbReference type="Proteomes" id="UP000317909"/>
    </source>
</evidence>
<evidence type="ECO:0000259" key="3">
    <source>
        <dbReference type="PROSITE" id="PS51186"/>
    </source>
</evidence>
<keyword evidence="1 4" id="KW-0808">Transferase</keyword>
<dbReference type="PROSITE" id="PS51186">
    <property type="entry name" value="GNAT"/>
    <property type="match status" value="1"/>
</dbReference>
<dbReference type="RefSeq" id="WP_145433859.1">
    <property type="nucleotide sequence ID" value="NZ_CP036339.1"/>
</dbReference>
<dbReference type="KEGG" id="llh:I41_32600"/>
<feature type="domain" description="N-acetyltransferase" evidence="3">
    <location>
        <begin position="1"/>
        <end position="134"/>
    </location>
</feature>
<dbReference type="AlphaFoldDB" id="A0A517U0B0"/>
<dbReference type="InterPro" id="IPR000182">
    <property type="entry name" value="GNAT_dom"/>
</dbReference>
<sequence length="134" mass="14764">MIRPAGHSDVDAITRLMKAEPGFWQSSWPDNIVARVLESPSCLAFVYSLNGGIAGFASAHDLNFRGYLSELIVSPSHRGRGVGKKLIDAVEGALRSRGCPLIIADVWREAEGFYRSRGWEPPDAVLLRKRLAFP</sequence>
<accession>A0A517U0B0</accession>
<evidence type="ECO:0000256" key="1">
    <source>
        <dbReference type="ARBA" id="ARBA00022679"/>
    </source>
</evidence>
<protein>
    <submittedName>
        <fullName evidence="4">Acetyltransferase YpeA</fullName>
        <ecNumber evidence="4">2.3.1.-</ecNumber>
    </submittedName>
</protein>
<proteinExistence type="predicted"/>
<name>A0A517U0B0_9BACT</name>
<dbReference type="Pfam" id="PF00583">
    <property type="entry name" value="Acetyltransf_1"/>
    <property type="match status" value="1"/>
</dbReference>
<dbReference type="SUPFAM" id="SSF55729">
    <property type="entry name" value="Acyl-CoA N-acyltransferases (Nat)"/>
    <property type="match status" value="1"/>
</dbReference>
<dbReference type="EMBL" id="CP036339">
    <property type="protein sequence ID" value="QDT74066.1"/>
    <property type="molecule type" value="Genomic_DNA"/>
</dbReference>
<dbReference type="InterPro" id="IPR050832">
    <property type="entry name" value="Bact_Acetyltransf"/>
</dbReference>
<evidence type="ECO:0000313" key="4">
    <source>
        <dbReference type="EMBL" id="QDT74066.1"/>
    </source>
</evidence>
<dbReference type="OrthoDB" id="9792929at2"/>
<organism evidence="4 5">
    <name type="scientific">Lacipirellula limnantheis</name>
    <dbReference type="NCBI Taxonomy" id="2528024"/>
    <lineage>
        <taxon>Bacteria</taxon>
        <taxon>Pseudomonadati</taxon>
        <taxon>Planctomycetota</taxon>
        <taxon>Planctomycetia</taxon>
        <taxon>Pirellulales</taxon>
        <taxon>Lacipirellulaceae</taxon>
        <taxon>Lacipirellula</taxon>
    </lineage>
</organism>
<dbReference type="GO" id="GO:0016747">
    <property type="term" value="F:acyltransferase activity, transferring groups other than amino-acyl groups"/>
    <property type="evidence" value="ECO:0007669"/>
    <property type="project" value="InterPro"/>
</dbReference>